<feature type="signal peptide" evidence="1">
    <location>
        <begin position="1"/>
        <end position="25"/>
    </location>
</feature>
<evidence type="ECO:0000313" key="2">
    <source>
        <dbReference type="EMBL" id="MBF0970065.1"/>
    </source>
</evidence>
<evidence type="ECO:0000256" key="1">
    <source>
        <dbReference type="SAM" id="SignalP"/>
    </source>
</evidence>
<organism evidence="2 3">
    <name type="scientific">Alloprevotella tannerae</name>
    <dbReference type="NCBI Taxonomy" id="76122"/>
    <lineage>
        <taxon>Bacteria</taxon>
        <taxon>Pseudomonadati</taxon>
        <taxon>Bacteroidota</taxon>
        <taxon>Bacteroidia</taxon>
        <taxon>Bacteroidales</taxon>
        <taxon>Prevotellaceae</taxon>
        <taxon>Alloprevotella</taxon>
    </lineage>
</organism>
<accession>A0A929RVM2</accession>
<sequence>MNSIRKLFFLLSLTSLSMIGGDLFAQTESDNLFRLAPLNPSEREMAAPASGSENMHIGYCTIEPSRGLIAQITGEHTYHAAVYFPAELLDKYVGNKIDSIEFAIKPKRGRMVEYFICTDLKNPRESTLAQGSSTSYSEGWNKKKFPKSLTITKGMNLYIGYILYLNADEMYDCLLFDESPYSLTKKNWYGYDGNWFSNTAAIGKNICIRAVISGSNVPNNDISLIRLAPEDGGYYIEQNKPKSYIAYVQNNGTTPITSLSLSVTAKGVQSKEVTLNGYNIPNNVPQKIVLEDVSVPVEGNFVGTFTVTKVNDTTDPDMNDNAVSLRGYAMKEGTEPVERNVLFEEFTSEGYKECTVADSVYTKALAQCNNVIRVKHHLDYKSHQDQFRIAADKDYEALYGESKTFVPAICIDRLAISGLEDPGPAYFIANDTVVSNLIGIAKSEYSFITLAAAPELSADGKQINVKVTGHAGTNEMPLQTDLRLTTWLVEDSIKSTQQAGKASFTQNGVLRAVLSGSAWGDNLDISNYDFEKNYTVDVDPKWNVANMRVVSFVSNYEANVLKRGLYNSTQAAVAGTSGINSQANSADNKTISVVNGSVILPQGYHLVGIYDMAGRRISTNQLGHGLYIVNATDGQNMITQKVSIKH</sequence>
<gene>
    <name evidence="2" type="ORF">HXK21_03345</name>
</gene>
<keyword evidence="1" id="KW-0732">Signal</keyword>
<dbReference type="Gene3D" id="2.60.40.10">
    <property type="entry name" value="Immunoglobulins"/>
    <property type="match status" value="1"/>
</dbReference>
<dbReference type="InterPro" id="IPR013783">
    <property type="entry name" value="Ig-like_fold"/>
</dbReference>
<protein>
    <submittedName>
        <fullName evidence="2">Omp28-related outer membrane protein</fullName>
    </submittedName>
</protein>
<dbReference type="InterPro" id="IPR021615">
    <property type="entry name" value="Omp28"/>
</dbReference>
<proteinExistence type="predicted"/>
<dbReference type="Proteomes" id="UP000704068">
    <property type="component" value="Unassembled WGS sequence"/>
</dbReference>
<dbReference type="EMBL" id="JABZGR010000006">
    <property type="protein sequence ID" value="MBF0970065.1"/>
    <property type="molecule type" value="Genomic_DNA"/>
</dbReference>
<reference evidence="2" key="1">
    <citation type="submission" date="2020-04" db="EMBL/GenBank/DDBJ databases">
        <title>Deep metagenomics examines the oral microbiome during advanced dental caries in children, revealing novel taxa and co-occurrences with host molecules.</title>
        <authorList>
            <person name="Baker J.L."/>
            <person name="Morton J.T."/>
            <person name="Dinis M."/>
            <person name="Alvarez R."/>
            <person name="Tran N.C."/>
            <person name="Knight R."/>
            <person name="Edlund A."/>
        </authorList>
    </citation>
    <scope>NUCLEOTIDE SEQUENCE</scope>
    <source>
        <strain evidence="2">JCVI_34_bin.1</strain>
    </source>
</reference>
<name>A0A929RVM2_9BACT</name>
<comment type="caution">
    <text evidence="2">The sequence shown here is derived from an EMBL/GenBank/DDBJ whole genome shotgun (WGS) entry which is preliminary data.</text>
</comment>
<evidence type="ECO:0000313" key="3">
    <source>
        <dbReference type="Proteomes" id="UP000704068"/>
    </source>
</evidence>
<feature type="chain" id="PRO_5037526823" evidence="1">
    <location>
        <begin position="26"/>
        <end position="646"/>
    </location>
</feature>
<dbReference type="Pfam" id="PF11551">
    <property type="entry name" value="Omp28"/>
    <property type="match status" value="1"/>
</dbReference>
<dbReference type="AlphaFoldDB" id="A0A929RVM2"/>
<dbReference type="RefSeq" id="WP_303763270.1">
    <property type="nucleotide sequence ID" value="NZ_JABZGR010000006.1"/>
</dbReference>